<comment type="caution">
    <text evidence="2">The sequence shown here is derived from an EMBL/GenBank/DDBJ whole genome shotgun (WGS) entry which is preliminary data.</text>
</comment>
<keyword evidence="1" id="KW-0472">Membrane</keyword>
<dbReference type="RefSeq" id="WP_343784780.1">
    <property type="nucleotide sequence ID" value="NZ_BAAAFH010000003.1"/>
</dbReference>
<evidence type="ECO:0000313" key="3">
    <source>
        <dbReference type="Proteomes" id="UP001501126"/>
    </source>
</evidence>
<protein>
    <submittedName>
        <fullName evidence="2">Uncharacterized protein</fullName>
    </submittedName>
</protein>
<keyword evidence="1" id="KW-1133">Transmembrane helix</keyword>
<accession>A0ABN1MLJ6</accession>
<keyword evidence="3" id="KW-1185">Reference proteome</keyword>
<dbReference type="EMBL" id="BAAAFH010000003">
    <property type="protein sequence ID" value="GAA0874087.1"/>
    <property type="molecule type" value="Genomic_DNA"/>
</dbReference>
<sequence length="188" mass="21531">MEPKTVISFVVILALIYFRFGPGSRLLKKKSHHYIVPPSPDSDRNWIPVDIGRYKKTIYIKKNSPEDILKTIAEISPGEKWEADYSYDGWIRITVEDVSFGEYHALLSICDAVNEGQTYGFCEHRDSPEKDYIVRVDEESYENLIGVFRTNKNFGIYLPNSESNAKGNISGSPVKEIDFFSELKKLPV</sequence>
<dbReference type="Proteomes" id="UP001501126">
    <property type="component" value="Unassembled WGS sequence"/>
</dbReference>
<evidence type="ECO:0000256" key="1">
    <source>
        <dbReference type="SAM" id="Phobius"/>
    </source>
</evidence>
<feature type="transmembrane region" description="Helical" evidence="1">
    <location>
        <begin position="6"/>
        <end position="22"/>
    </location>
</feature>
<name>A0ABN1MLJ6_9FLAO</name>
<reference evidence="2 3" key="1">
    <citation type="journal article" date="2019" name="Int. J. Syst. Evol. Microbiol.">
        <title>The Global Catalogue of Microorganisms (GCM) 10K type strain sequencing project: providing services to taxonomists for standard genome sequencing and annotation.</title>
        <authorList>
            <consortium name="The Broad Institute Genomics Platform"/>
            <consortium name="The Broad Institute Genome Sequencing Center for Infectious Disease"/>
            <person name="Wu L."/>
            <person name="Ma J."/>
        </authorList>
    </citation>
    <scope>NUCLEOTIDE SEQUENCE [LARGE SCALE GENOMIC DNA]</scope>
    <source>
        <strain evidence="2 3">JCM 16083</strain>
    </source>
</reference>
<gene>
    <name evidence="2" type="ORF">GCM10009118_04950</name>
</gene>
<evidence type="ECO:0000313" key="2">
    <source>
        <dbReference type="EMBL" id="GAA0874087.1"/>
    </source>
</evidence>
<keyword evidence="1" id="KW-0812">Transmembrane</keyword>
<proteinExistence type="predicted"/>
<organism evidence="2 3">
    <name type="scientific">Wandonia haliotis</name>
    <dbReference type="NCBI Taxonomy" id="574963"/>
    <lineage>
        <taxon>Bacteria</taxon>
        <taxon>Pseudomonadati</taxon>
        <taxon>Bacteroidota</taxon>
        <taxon>Flavobacteriia</taxon>
        <taxon>Flavobacteriales</taxon>
        <taxon>Crocinitomicaceae</taxon>
        <taxon>Wandonia</taxon>
    </lineage>
</organism>